<dbReference type="PROSITE" id="PS50305">
    <property type="entry name" value="SIRTUIN"/>
    <property type="match status" value="1"/>
</dbReference>
<gene>
    <name evidence="6" type="ORF">LPB04_15045</name>
</gene>
<feature type="domain" description="Deacetylase sirtuin-type" evidence="5">
    <location>
        <begin position="19"/>
        <end position="293"/>
    </location>
</feature>
<dbReference type="AlphaFoldDB" id="A0A7L9U081"/>
<evidence type="ECO:0000313" key="7">
    <source>
        <dbReference type="Proteomes" id="UP000593875"/>
    </source>
</evidence>
<dbReference type="Gene3D" id="3.30.1600.10">
    <property type="entry name" value="SIR2/SIRT2 'Small Domain"/>
    <property type="match status" value="1"/>
</dbReference>
<dbReference type="EC" id="2.3.1.286" evidence="1"/>
<sequence>MGRSSWKRWISGAVLSNPGADKAAGLADAAQLLREAHSLLICAGAGIGVDSGLPDFRGNSGFWQAYPALRASNIAFHEIANPASFADDPALAWGFYGHRLQLYRDTVPHPGFTILRRLAADMPGGAFVFTSNVDGQFQRAGFDEARIVECHGSIHHLQCTLPCSNATWTADAFMPLVDAQACRLRSAPPRCPHCGALARPNILMFNDGDWIANRTDAQFERLRRWRARVRGMVVIELGAGIDIPSVRRMSQMQGVPIVRINPRASQLDGHPGVAISLTARDALEAMAELMQRK</sequence>
<dbReference type="GO" id="GO:0070403">
    <property type="term" value="F:NAD+ binding"/>
    <property type="evidence" value="ECO:0007669"/>
    <property type="project" value="InterPro"/>
</dbReference>
<evidence type="ECO:0000256" key="2">
    <source>
        <dbReference type="ARBA" id="ARBA00022679"/>
    </source>
</evidence>
<dbReference type="KEGG" id="mlir:LPB04_15045"/>
<comment type="caution">
    <text evidence="4">Lacks conserved residue(s) required for the propagation of feature annotation.</text>
</comment>
<name>A0A7L9U081_9BURK</name>
<dbReference type="Pfam" id="PF02146">
    <property type="entry name" value="SIR2"/>
    <property type="match status" value="1"/>
</dbReference>
<dbReference type="GO" id="GO:0017136">
    <property type="term" value="F:histone deacetylase activity, NAD-dependent"/>
    <property type="evidence" value="ECO:0007669"/>
    <property type="project" value="TreeGrafter"/>
</dbReference>
<keyword evidence="7" id="KW-1185">Reference proteome</keyword>
<evidence type="ECO:0000313" key="6">
    <source>
        <dbReference type="EMBL" id="QOL48297.1"/>
    </source>
</evidence>
<accession>A0A7L9U081</accession>
<dbReference type="Proteomes" id="UP000593875">
    <property type="component" value="Chromosome"/>
</dbReference>
<dbReference type="PANTHER" id="PTHR11085:SF4">
    <property type="entry name" value="NAD-DEPENDENT PROTEIN DEACYLASE"/>
    <property type="match status" value="1"/>
</dbReference>
<evidence type="ECO:0000256" key="1">
    <source>
        <dbReference type="ARBA" id="ARBA00012928"/>
    </source>
</evidence>
<keyword evidence="2" id="KW-0808">Transferase</keyword>
<dbReference type="RefSeq" id="WP_193685343.1">
    <property type="nucleotide sequence ID" value="NZ_CP062941.1"/>
</dbReference>
<dbReference type="Gene3D" id="3.40.50.1220">
    <property type="entry name" value="TPP-binding domain"/>
    <property type="match status" value="1"/>
</dbReference>
<dbReference type="PANTHER" id="PTHR11085">
    <property type="entry name" value="NAD-DEPENDENT PROTEIN DEACYLASE SIRTUIN-5, MITOCHONDRIAL-RELATED"/>
    <property type="match status" value="1"/>
</dbReference>
<dbReference type="InterPro" id="IPR050134">
    <property type="entry name" value="NAD-dep_sirtuin_deacylases"/>
</dbReference>
<evidence type="ECO:0000256" key="3">
    <source>
        <dbReference type="ARBA" id="ARBA00023027"/>
    </source>
</evidence>
<dbReference type="InterPro" id="IPR003000">
    <property type="entry name" value="Sirtuin"/>
</dbReference>
<dbReference type="SUPFAM" id="SSF52467">
    <property type="entry name" value="DHS-like NAD/FAD-binding domain"/>
    <property type="match status" value="1"/>
</dbReference>
<reference evidence="6 7" key="1">
    <citation type="submission" date="2020-10" db="EMBL/GenBank/DDBJ databases">
        <title>Genome sequencing of Massilia sp. LPB0304.</title>
        <authorList>
            <person name="Kim J."/>
        </authorList>
    </citation>
    <scope>NUCLEOTIDE SEQUENCE [LARGE SCALE GENOMIC DNA]</scope>
    <source>
        <strain evidence="6 7">LPB0304</strain>
    </source>
</reference>
<protein>
    <recommendedName>
        <fullName evidence="1">protein acetyllysine N-acetyltransferase</fullName>
        <ecNumber evidence="1">2.3.1.286</ecNumber>
    </recommendedName>
</protein>
<proteinExistence type="predicted"/>
<dbReference type="InterPro" id="IPR026591">
    <property type="entry name" value="Sirtuin_cat_small_dom_sf"/>
</dbReference>
<dbReference type="EMBL" id="CP062941">
    <property type="protein sequence ID" value="QOL48297.1"/>
    <property type="molecule type" value="Genomic_DNA"/>
</dbReference>
<evidence type="ECO:0000256" key="4">
    <source>
        <dbReference type="PROSITE-ProRule" id="PRU00236"/>
    </source>
</evidence>
<evidence type="ECO:0000259" key="5">
    <source>
        <dbReference type="PROSITE" id="PS50305"/>
    </source>
</evidence>
<keyword evidence="3" id="KW-0520">NAD</keyword>
<dbReference type="InterPro" id="IPR029035">
    <property type="entry name" value="DHS-like_NAD/FAD-binding_dom"/>
</dbReference>
<organism evidence="6 7">
    <name type="scientific">Massilia litorea</name>
    <dbReference type="NCBI Taxonomy" id="2769491"/>
    <lineage>
        <taxon>Bacteria</taxon>
        <taxon>Pseudomonadati</taxon>
        <taxon>Pseudomonadota</taxon>
        <taxon>Betaproteobacteria</taxon>
        <taxon>Burkholderiales</taxon>
        <taxon>Oxalobacteraceae</taxon>
        <taxon>Telluria group</taxon>
        <taxon>Massilia</taxon>
    </lineage>
</organism>
<dbReference type="InterPro" id="IPR026590">
    <property type="entry name" value="Ssirtuin_cat_dom"/>
</dbReference>